<gene>
    <name evidence="3" type="ORF">AM202_01930</name>
</gene>
<proteinExistence type="predicted"/>
<comment type="caution">
    <text evidence="3">The sequence shown here is derived from an EMBL/GenBank/DDBJ whole genome shotgun (WGS) entry which is preliminary data.</text>
</comment>
<feature type="domain" description="Flavodoxin-like fold" evidence="2">
    <location>
        <begin position="2"/>
        <end position="172"/>
    </location>
</feature>
<name>A0ABP2GTA9_9PAST</name>
<dbReference type="PANTHER" id="PTHR47307:SF1">
    <property type="entry name" value="GLUTATHIONE-REGULATED POTASSIUM-EFFLUX SYSTEM ANCILLARY PROTEIN KEFG"/>
    <property type="match status" value="1"/>
</dbReference>
<dbReference type="Pfam" id="PF02525">
    <property type="entry name" value="Flavodoxin_2"/>
    <property type="match status" value="1"/>
</dbReference>
<dbReference type="PANTHER" id="PTHR47307">
    <property type="entry name" value="GLUTATHIONE-REGULATED POTASSIUM-EFFLUX SYSTEM ANCILLARY PROTEIN KEFG"/>
    <property type="match status" value="1"/>
</dbReference>
<reference evidence="3 4" key="1">
    <citation type="journal article" date="2010" name="Vet. Microbiol.">
        <title>Production of haemolysins by strains of the Actinobacillus minor/porcitonsillarum complex.</title>
        <authorList>
            <person name="Arya G."/>
            <person name="Niven D.F."/>
        </authorList>
    </citation>
    <scope>NUCLEOTIDE SEQUENCE [LARGE SCALE GENOMIC DNA]</scope>
    <source>
        <strain evidence="4">strain 202</strain>
    </source>
</reference>
<dbReference type="Gene3D" id="3.40.50.360">
    <property type="match status" value="1"/>
</dbReference>
<dbReference type="Proteomes" id="UP000003394">
    <property type="component" value="Unassembled WGS sequence"/>
</dbReference>
<dbReference type="EMBL" id="ACFT01000086">
    <property type="protein sequence ID" value="EEV24944.1"/>
    <property type="molecule type" value="Genomic_DNA"/>
</dbReference>
<sequence length="187" mass="20842">MKKVLVISGHPNLSQSIANKTIIDSLASGLNSVEIRRLDTLYPDEKIDVTAEQQALLNADVIVWQFPFYWYSMPALMKKWLDEVFLHGFAHGSTAKLGGKKLVISITTGAPEAAYQENAVMKHTMAQLVAPFESIAALCQLDLQKISYLNGVSYVGRNEEKIEEQKQTAREYAEQLIQTINALTGEK</sequence>
<evidence type="ECO:0000256" key="1">
    <source>
        <dbReference type="ARBA" id="ARBA00023002"/>
    </source>
</evidence>
<keyword evidence="1" id="KW-0560">Oxidoreductase</keyword>
<dbReference type="InterPro" id="IPR003680">
    <property type="entry name" value="Flavodoxin_fold"/>
</dbReference>
<protein>
    <submittedName>
        <fullName evidence="3">NAD(P)H oxidoreductase</fullName>
    </submittedName>
</protein>
<evidence type="ECO:0000313" key="4">
    <source>
        <dbReference type="Proteomes" id="UP000003394"/>
    </source>
</evidence>
<dbReference type="InterPro" id="IPR029039">
    <property type="entry name" value="Flavoprotein-like_sf"/>
</dbReference>
<keyword evidence="4" id="KW-1185">Reference proteome</keyword>
<dbReference type="SUPFAM" id="SSF52218">
    <property type="entry name" value="Flavoproteins"/>
    <property type="match status" value="1"/>
</dbReference>
<dbReference type="InterPro" id="IPR046980">
    <property type="entry name" value="KefG/KefF"/>
</dbReference>
<evidence type="ECO:0000313" key="3">
    <source>
        <dbReference type="EMBL" id="EEV24944.1"/>
    </source>
</evidence>
<accession>A0ABP2GTA9</accession>
<organism evidence="3 4">
    <name type="scientific">Actinobacillus minor 202</name>
    <dbReference type="NCBI Taxonomy" id="591023"/>
    <lineage>
        <taxon>Bacteria</taxon>
        <taxon>Pseudomonadati</taxon>
        <taxon>Pseudomonadota</taxon>
        <taxon>Gammaproteobacteria</taxon>
        <taxon>Pasteurellales</taxon>
        <taxon>Pasteurellaceae</taxon>
        <taxon>Actinobacillus</taxon>
    </lineage>
</organism>
<evidence type="ECO:0000259" key="2">
    <source>
        <dbReference type="Pfam" id="PF02525"/>
    </source>
</evidence>
<dbReference type="RefSeq" id="WP_005820620.1">
    <property type="nucleotide sequence ID" value="NZ_ACFT01000086.1"/>
</dbReference>